<protein>
    <submittedName>
        <fullName evidence="1">Uncharacterized protein</fullName>
    </submittedName>
</protein>
<evidence type="ECO:0000313" key="2">
    <source>
        <dbReference type="Proteomes" id="UP000237105"/>
    </source>
</evidence>
<organism evidence="1 2">
    <name type="scientific">Parasponia andersonii</name>
    <name type="common">Sponia andersonii</name>
    <dbReference type="NCBI Taxonomy" id="3476"/>
    <lineage>
        <taxon>Eukaryota</taxon>
        <taxon>Viridiplantae</taxon>
        <taxon>Streptophyta</taxon>
        <taxon>Embryophyta</taxon>
        <taxon>Tracheophyta</taxon>
        <taxon>Spermatophyta</taxon>
        <taxon>Magnoliopsida</taxon>
        <taxon>eudicotyledons</taxon>
        <taxon>Gunneridae</taxon>
        <taxon>Pentapetalae</taxon>
        <taxon>rosids</taxon>
        <taxon>fabids</taxon>
        <taxon>Rosales</taxon>
        <taxon>Cannabaceae</taxon>
        <taxon>Parasponia</taxon>
    </lineage>
</organism>
<reference evidence="2" key="1">
    <citation type="submission" date="2016-06" db="EMBL/GenBank/DDBJ databases">
        <title>Parallel loss of symbiosis genes in relatives of nitrogen-fixing non-legume Parasponia.</title>
        <authorList>
            <person name="Van Velzen R."/>
            <person name="Holmer R."/>
            <person name="Bu F."/>
            <person name="Rutten L."/>
            <person name="Van Zeijl A."/>
            <person name="Liu W."/>
            <person name="Santuari L."/>
            <person name="Cao Q."/>
            <person name="Sharma T."/>
            <person name="Shen D."/>
            <person name="Roswanjaya Y."/>
            <person name="Wardhani T."/>
            <person name="Kalhor M.S."/>
            <person name="Jansen J."/>
            <person name="Van den Hoogen J."/>
            <person name="Gungor B."/>
            <person name="Hartog M."/>
            <person name="Hontelez J."/>
            <person name="Verver J."/>
            <person name="Yang W.-C."/>
            <person name="Schijlen E."/>
            <person name="Repin R."/>
            <person name="Schilthuizen M."/>
            <person name="Schranz E."/>
            <person name="Heidstra R."/>
            <person name="Miyata K."/>
            <person name="Fedorova E."/>
            <person name="Kohlen W."/>
            <person name="Bisseling T."/>
            <person name="Smit S."/>
            <person name="Geurts R."/>
        </authorList>
    </citation>
    <scope>NUCLEOTIDE SEQUENCE [LARGE SCALE GENOMIC DNA]</scope>
    <source>
        <strain evidence="2">cv. WU1-14</strain>
    </source>
</reference>
<accession>A0A2P5B8D1</accession>
<sequence>MGYFFELDEFSSVEALRPVQLNSGARIFVDLISDALGSDGRVLNLAISYLSLIWNP</sequence>
<gene>
    <name evidence="1" type="ORF">PanWU01x14_261810</name>
</gene>
<evidence type="ECO:0000313" key="1">
    <source>
        <dbReference type="EMBL" id="PON45038.1"/>
    </source>
</evidence>
<dbReference type="EMBL" id="JXTB01000338">
    <property type="protein sequence ID" value="PON45038.1"/>
    <property type="molecule type" value="Genomic_DNA"/>
</dbReference>
<name>A0A2P5B8D1_PARAD</name>
<comment type="caution">
    <text evidence="1">The sequence shown here is derived from an EMBL/GenBank/DDBJ whole genome shotgun (WGS) entry which is preliminary data.</text>
</comment>
<dbReference type="AlphaFoldDB" id="A0A2P5B8D1"/>
<proteinExistence type="predicted"/>
<keyword evidence="2" id="KW-1185">Reference proteome</keyword>
<dbReference type="Proteomes" id="UP000237105">
    <property type="component" value="Unassembled WGS sequence"/>
</dbReference>